<keyword evidence="4" id="KW-1185">Reference proteome</keyword>
<dbReference type="Gene3D" id="6.10.140.1270">
    <property type="match status" value="1"/>
</dbReference>
<evidence type="ECO:0000313" key="4">
    <source>
        <dbReference type="Proteomes" id="UP001168972"/>
    </source>
</evidence>
<dbReference type="InterPro" id="IPR013243">
    <property type="entry name" value="SCA7_dom"/>
</dbReference>
<comment type="caution">
    <text evidence="3">The sequence shown here is derived from an EMBL/GenBank/DDBJ whole genome shotgun (WGS) entry which is preliminary data.</text>
</comment>
<feature type="compositionally biased region" description="Low complexity" evidence="1">
    <location>
        <begin position="122"/>
        <end position="137"/>
    </location>
</feature>
<dbReference type="EMBL" id="JAQQBR010001834">
    <property type="protein sequence ID" value="KAK0162179.1"/>
    <property type="molecule type" value="Genomic_DNA"/>
</dbReference>
<feature type="region of interest" description="Disordered" evidence="1">
    <location>
        <begin position="1"/>
        <end position="41"/>
    </location>
</feature>
<reference evidence="3" key="2">
    <citation type="submission" date="2023-03" db="EMBL/GenBank/DDBJ databases">
        <authorList>
            <person name="Inwood S.N."/>
            <person name="Skelly J.G."/>
            <person name="Guhlin J."/>
            <person name="Harrop T.W.R."/>
            <person name="Goldson S.G."/>
            <person name="Dearden P.K."/>
        </authorList>
    </citation>
    <scope>NUCLEOTIDE SEQUENCE</scope>
    <source>
        <strain evidence="3">Lincoln</strain>
        <tissue evidence="3">Whole body</tissue>
    </source>
</reference>
<organism evidence="3 4">
    <name type="scientific">Microctonus hyperodae</name>
    <name type="common">Parasitoid wasp</name>
    <dbReference type="NCBI Taxonomy" id="165561"/>
    <lineage>
        <taxon>Eukaryota</taxon>
        <taxon>Metazoa</taxon>
        <taxon>Ecdysozoa</taxon>
        <taxon>Arthropoda</taxon>
        <taxon>Hexapoda</taxon>
        <taxon>Insecta</taxon>
        <taxon>Pterygota</taxon>
        <taxon>Neoptera</taxon>
        <taxon>Endopterygota</taxon>
        <taxon>Hymenoptera</taxon>
        <taxon>Apocrita</taxon>
        <taxon>Ichneumonoidea</taxon>
        <taxon>Braconidae</taxon>
        <taxon>Euphorinae</taxon>
        <taxon>Microctonus</taxon>
    </lineage>
</organism>
<protein>
    <recommendedName>
        <fullName evidence="2">SCA7 domain-containing protein</fullName>
    </recommendedName>
</protein>
<feature type="domain" description="SCA7" evidence="2">
    <location>
        <begin position="242"/>
        <end position="309"/>
    </location>
</feature>
<sequence>MSGSDSPTFFHGQPWSSWIERIGRDKPLSDDESDTEPTSSVTRLSADDIDLYGFCPERDTFYGVVCEICNAIVKPQALIQHMESRHSSGTINLPPPSIPASKAPVKTPYCKVSKLTKKTQLSSQPSSTGNNSGNSTINANTTTNTEINHTSIKRNVEQGHLQSLLLNNSPRSPLESINFTTTNISTATGSINISSPIKSPGTNSISTNININTTTTIMTMTSNTTTISSGQQRRKRLKADRGSLKDREYDPNRHCGVWNEETGKPCTRSLTCKAHTVSLRRTVIGRSKSFDKLLADHRAAKELPNRTSKVTVTGTVTVSSASTVLGTGEPITSGEINAPGSPPVLSLPDTYPLPKAVDLLYRCLAPHGTTKPTKLEEDFVNEEIRLEEEKAAAAAVTSLSTSTIINSNTSTITKTMMTPISVMLPSLSPIATNNLGHVATLLPVTTATSLPMISASLPPPQAQLPNTVLEGEVSDDVDTEGMTLYSPVSIFKDTKSQMIMQLPRTNNIRSPVLRNYQQVHASMPSLVFDEQMELSKQQLANGKRINNHTVLLSPISRPTKRSKHEFSSEYPGSIQVEATATSTPYPHFADIAWSNCHPEPLAVSRWLRITSSRKQYNFNIH</sequence>
<reference evidence="3" key="1">
    <citation type="journal article" date="2023" name="bioRxiv">
        <title>Scaffold-level genome assemblies of two parasitoid biocontrol wasps reveal the parthenogenesis mechanism and an associated novel virus.</title>
        <authorList>
            <person name="Inwood S."/>
            <person name="Skelly J."/>
            <person name="Guhlin J."/>
            <person name="Harrop T."/>
            <person name="Goldson S."/>
            <person name="Dearden P."/>
        </authorList>
    </citation>
    <scope>NUCLEOTIDE SEQUENCE</scope>
    <source>
        <strain evidence="3">Lincoln</strain>
        <tissue evidence="3">Whole body</tissue>
    </source>
</reference>
<dbReference type="AlphaFoldDB" id="A0AA39F3B8"/>
<feature type="region of interest" description="Disordered" evidence="1">
    <location>
        <begin position="116"/>
        <end position="137"/>
    </location>
</feature>
<dbReference type="PROSITE" id="PS51505">
    <property type="entry name" value="SCA7"/>
    <property type="match status" value="1"/>
</dbReference>
<evidence type="ECO:0000256" key="1">
    <source>
        <dbReference type="SAM" id="MobiDB-lite"/>
    </source>
</evidence>
<evidence type="ECO:0000259" key="2">
    <source>
        <dbReference type="PROSITE" id="PS51505"/>
    </source>
</evidence>
<dbReference type="Pfam" id="PF08313">
    <property type="entry name" value="SCA7"/>
    <property type="match status" value="1"/>
</dbReference>
<dbReference type="Proteomes" id="UP001168972">
    <property type="component" value="Unassembled WGS sequence"/>
</dbReference>
<accession>A0AA39F3B8</accession>
<dbReference type="PANTHER" id="PTHR15117">
    <property type="entry name" value="ATAXIN 7 RELATED"/>
    <property type="match status" value="1"/>
</dbReference>
<dbReference type="PANTHER" id="PTHR15117:SF24">
    <property type="entry name" value="SCA7 DOMAIN-CONTAINING PROTEIN"/>
    <property type="match status" value="1"/>
</dbReference>
<proteinExistence type="predicted"/>
<dbReference type="InterPro" id="IPR052237">
    <property type="entry name" value="Ataxin-7-like_regulator"/>
</dbReference>
<gene>
    <name evidence="3" type="ORF">PV327_008536</name>
</gene>
<evidence type="ECO:0000313" key="3">
    <source>
        <dbReference type="EMBL" id="KAK0162179.1"/>
    </source>
</evidence>
<name>A0AA39F3B8_MICHY</name>